<reference evidence="1" key="1">
    <citation type="submission" date="2020-08" db="EMBL/GenBank/DDBJ databases">
        <title>Multicomponent nature underlies the extraordinary mechanical properties of spider dragline silk.</title>
        <authorList>
            <person name="Kono N."/>
            <person name="Nakamura H."/>
            <person name="Mori M."/>
            <person name="Yoshida Y."/>
            <person name="Ohtoshi R."/>
            <person name="Malay A.D."/>
            <person name="Moran D.A.P."/>
            <person name="Tomita M."/>
            <person name="Numata K."/>
            <person name="Arakawa K."/>
        </authorList>
    </citation>
    <scope>NUCLEOTIDE SEQUENCE</scope>
</reference>
<keyword evidence="2" id="KW-1185">Reference proteome</keyword>
<dbReference type="Proteomes" id="UP000887013">
    <property type="component" value="Unassembled WGS sequence"/>
</dbReference>
<evidence type="ECO:0000313" key="1">
    <source>
        <dbReference type="EMBL" id="GFT24207.1"/>
    </source>
</evidence>
<protein>
    <submittedName>
        <fullName evidence="1">Uncharacterized protein</fullName>
    </submittedName>
</protein>
<gene>
    <name evidence="1" type="ORF">NPIL_401421</name>
</gene>
<comment type="caution">
    <text evidence="1">The sequence shown here is derived from an EMBL/GenBank/DDBJ whole genome shotgun (WGS) entry which is preliminary data.</text>
</comment>
<name>A0A8X6NMQ2_NEPPI</name>
<organism evidence="1 2">
    <name type="scientific">Nephila pilipes</name>
    <name type="common">Giant wood spider</name>
    <name type="synonym">Nephila maculata</name>
    <dbReference type="NCBI Taxonomy" id="299642"/>
    <lineage>
        <taxon>Eukaryota</taxon>
        <taxon>Metazoa</taxon>
        <taxon>Ecdysozoa</taxon>
        <taxon>Arthropoda</taxon>
        <taxon>Chelicerata</taxon>
        <taxon>Arachnida</taxon>
        <taxon>Araneae</taxon>
        <taxon>Araneomorphae</taxon>
        <taxon>Entelegynae</taxon>
        <taxon>Araneoidea</taxon>
        <taxon>Nephilidae</taxon>
        <taxon>Nephila</taxon>
    </lineage>
</organism>
<dbReference type="EMBL" id="BMAW01106416">
    <property type="protein sequence ID" value="GFT24207.1"/>
    <property type="molecule type" value="Genomic_DNA"/>
</dbReference>
<dbReference type="AlphaFoldDB" id="A0A8X6NMQ2"/>
<proteinExistence type="predicted"/>
<evidence type="ECO:0000313" key="2">
    <source>
        <dbReference type="Proteomes" id="UP000887013"/>
    </source>
</evidence>
<accession>A0A8X6NMQ2</accession>
<sequence length="75" mass="8584">MEVIFSSKANDRLITFEDSYVLYFSDEELRSCRFRSHESDSISKEEDIDDYILSSDAPADICGHLSILTKKISVT</sequence>